<dbReference type="EMBL" id="CP063091">
    <property type="protein sequence ID" value="QOR04782.1"/>
    <property type="molecule type" value="Genomic_DNA"/>
</dbReference>
<evidence type="ECO:0000313" key="1">
    <source>
        <dbReference type="EMBL" id="QOR04782.1"/>
    </source>
</evidence>
<proteinExistence type="predicted"/>
<keyword evidence="2" id="KW-1185">Reference proteome</keyword>
<evidence type="ECO:0000313" key="2">
    <source>
        <dbReference type="Proteomes" id="UP000594874"/>
    </source>
</evidence>
<dbReference type="Pfam" id="PF11186">
    <property type="entry name" value="DUF2972"/>
    <property type="match status" value="1"/>
</dbReference>
<dbReference type="RefSeq" id="WP_027305302.1">
    <property type="nucleotide sequence ID" value="NZ_CP063091.1"/>
</dbReference>
<dbReference type="Proteomes" id="UP000594874">
    <property type="component" value="Chromosome"/>
</dbReference>
<name>A0ABX6TYB7_9BACT</name>
<accession>A0ABX6TYB7</accession>
<gene>
    <name evidence="1" type="ORF">A0071_02215</name>
</gene>
<sequence length="512" mass="61147">MLCKKHLSFLLGNAFIKAHKQIFTGGYFRLYSFINEARKEYNEFSNLKLKLRAFENPIIIENFSLHTLKFIFENLEKINQWLDSDLFEKEFSHFQRKPLINPHQCDYKNIPALCAWELNLPLPPLYDLILISGSRSGHNAILNFFEQCEAKRAKDHLPIDLKIIYTHFYDFLLDSNHTNFFKILPFIQYAGSKYSIKEYKSYCEFFIHKSPCLVQVRDPFIKLLLANNRWNKPNAVYRFTLKDDLNAILDRIYYAWSGQNSLENALNYLCSLEFLRQASAIKGLNCISDIHFVDTDNELMPNNAFETMKKLALKYKLNPPKDRDFFEGLIEENLFALLPLTLSLNYQDVLTYLNKEDLQALPKYRNSWDKTKFKVDLLITAYQFMKLSKNQRDYIDISEQILGQKNWLYEGSDIRIYANKNEYKCYFDELLCEAAKKYFKYFQKELMKRNEIEKAKRFSIEDILEYLNQNSILKFKLKTILDQELESIKKMRPDIVDTWIYYKKFEKSFNRE</sequence>
<reference evidence="1 2" key="1">
    <citation type="submission" date="2020-10" db="EMBL/GenBank/DDBJ databases">
        <title>Campylobacter and Helicobacter PacBio genomes.</title>
        <authorList>
            <person name="Lane C."/>
        </authorList>
    </citation>
    <scope>NUCLEOTIDE SEQUENCE [LARGE SCALE GENOMIC DNA]</scope>
    <source>
        <strain evidence="1 2">2010D-8469</strain>
    </source>
</reference>
<protein>
    <submittedName>
        <fullName evidence="1">DUF2972 domain-containing protein</fullName>
    </submittedName>
</protein>
<dbReference type="InterPro" id="IPR021353">
    <property type="entry name" value="DUF2972"/>
</dbReference>
<organism evidence="1 2">
    <name type="scientific">Campylobacter cuniculorum</name>
    <dbReference type="NCBI Taxonomy" id="374106"/>
    <lineage>
        <taxon>Bacteria</taxon>
        <taxon>Pseudomonadati</taxon>
        <taxon>Campylobacterota</taxon>
        <taxon>Epsilonproteobacteria</taxon>
        <taxon>Campylobacterales</taxon>
        <taxon>Campylobacteraceae</taxon>
        <taxon>Campylobacter</taxon>
    </lineage>
</organism>